<dbReference type="OrthoDB" id="2084202at2"/>
<sequence length="70" mass="8192">MGLIRADVFRLLEEAVKQERRVTICFLDGSVKTFYVLKVEPPYIHVRADDLNNSQSWMISLERIRAVQIL</sequence>
<dbReference type="RefSeq" id="WP_151619999.1">
    <property type="nucleotide sequence ID" value="NZ_WBXO01000005.1"/>
</dbReference>
<proteinExistence type="predicted"/>
<protein>
    <submittedName>
        <fullName evidence="1">Uncharacterized protein</fullName>
    </submittedName>
</protein>
<name>A0A6I0EZA3_9FIRM</name>
<keyword evidence="2" id="KW-1185">Reference proteome</keyword>
<accession>A0A6I0EZA3</accession>
<organism evidence="1 2">
    <name type="scientific">Heliorestis acidaminivorans</name>
    <dbReference type="NCBI Taxonomy" id="553427"/>
    <lineage>
        <taxon>Bacteria</taxon>
        <taxon>Bacillati</taxon>
        <taxon>Bacillota</taxon>
        <taxon>Clostridia</taxon>
        <taxon>Eubacteriales</taxon>
        <taxon>Heliobacteriaceae</taxon>
        <taxon>Heliorestis</taxon>
    </lineage>
</organism>
<gene>
    <name evidence="1" type="ORF">F9B85_08715</name>
</gene>
<dbReference type="EMBL" id="WBXO01000005">
    <property type="protein sequence ID" value="KAB2952722.1"/>
    <property type="molecule type" value="Genomic_DNA"/>
</dbReference>
<dbReference type="AlphaFoldDB" id="A0A6I0EZA3"/>
<comment type="caution">
    <text evidence="1">The sequence shown here is derived from an EMBL/GenBank/DDBJ whole genome shotgun (WGS) entry which is preliminary data.</text>
</comment>
<dbReference type="Proteomes" id="UP000468766">
    <property type="component" value="Unassembled WGS sequence"/>
</dbReference>
<evidence type="ECO:0000313" key="2">
    <source>
        <dbReference type="Proteomes" id="UP000468766"/>
    </source>
</evidence>
<evidence type="ECO:0000313" key="1">
    <source>
        <dbReference type="EMBL" id="KAB2952722.1"/>
    </source>
</evidence>
<reference evidence="1 2" key="1">
    <citation type="submission" date="2019-10" db="EMBL/GenBank/DDBJ databases">
        <title>Whole-genome sequence of the extremophile Heliorestis acidaminivorans DSM 24790.</title>
        <authorList>
            <person name="Kyndt J.A."/>
            <person name="Meyer T.E."/>
        </authorList>
    </citation>
    <scope>NUCLEOTIDE SEQUENCE [LARGE SCALE GENOMIC DNA]</scope>
    <source>
        <strain evidence="1 2">DSM 24790</strain>
    </source>
</reference>